<keyword evidence="10" id="KW-0270">Exopolysaccharide synthesis</keyword>
<evidence type="ECO:0000256" key="4">
    <source>
        <dbReference type="ARBA" id="ARBA00020739"/>
    </source>
</evidence>
<dbReference type="GO" id="GO:0005886">
    <property type="term" value="C:plasma membrane"/>
    <property type="evidence" value="ECO:0007669"/>
    <property type="project" value="UniProtKB-SubCell"/>
</dbReference>
<gene>
    <name evidence="14" type="primary">cap8A_1</name>
    <name evidence="14" type="ORF">QX99_01589</name>
</gene>
<proteinExistence type="inferred from homology"/>
<evidence type="ECO:0000256" key="12">
    <source>
        <dbReference type="SAM" id="Phobius"/>
    </source>
</evidence>
<comment type="similarity">
    <text evidence="3">Belongs to the CpsC/CapA family.</text>
</comment>
<evidence type="ECO:0000256" key="11">
    <source>
        <dbReference type="ARBA" id="ARBA00045736"/>
    </source>
</evidence>
<dbReference type="GO" id="GO:0004713">
    <property type="term" value="F:protein tyrosine kinase activity"/>
    <property type="evidence" value="ECO:0007669"/>
    <property type="project" value="TreeGrafter"/>
</dbReference>
<dbReference type="AlphaFoldDB" id="A0A0D1JDK1"/>
<keyword evidence="8 12" id="KW-1133">Transmembrane helix</keyword>
<feature type="domain" description="Polysaccharide chain length determinant N-terminal" evidence="13">
    <location>
        <begin position="5"/>
        <end position="94"/>
    </location>
</feature>
<evidence type="ECO:0000256" key="3">
    <source>
        <dbReference type="ARBA" id="ARBA00006683"/>
    </source>
</evidence>
<protein>
    <recommendedName>
        <fullName evidence="4">Capsular polysaccharide biosynthesis protein CpsC</fullName>
    </recommendedName>
</protein>
<evidence type="ECO:0000313" key="15">
    <source>
        <dbReference type="Proteomes" id="UP000032287"/>
    </source>
</evidence>
<dbReference type="PANTHER" id="PTHR32309:SF13">
    <property type="entry name" value="FERRIC ENTEROBACTIN TRANSPORT PROTEIN FEPE"/>
    <property type="match status" value="1"/>
</dbReference>
<dbReference type="Pfam" id="PF02706">
    <property type="entry name" value="Wzz"/>
    <property type="match status" value="1"/>
</dbReference>
<feature type="transmembrane region" description="Helical" evidence="12">
    <location>
        <begin position="18"/>
        <end position="36"/>
    </location>
</feature>
<keyword evidence="6 12" id="KW-0812">Transmembrane</keyword>
<dbReference type="Proteomes" id="UP000032287">
    <property type="component" value="Unassembled WGS sequence"/>
</dbReference>
<comment type="caution">
    <text evidence="14">The sequence shown here is derived from an EMBL/GenBank/DDBJ whole genome shotgun (WGS) entry which is preliminary data.</text>
</comment>
<evidence type="ECO:0000313" key="14">
    <source>
        <dbReference type="EMBL" id="KIU19573.1"/>
    </source>
</evidence>
<dbReference type="eggNOG" id="COG3944">
    <property type="taxonomic scope" value="Bacteria"/>
</dbReference>
<dbReference type="PANTHER" id="PTHR32309">
    <property type="entry name" value="TYROSINE-PROTEIN KINASE"/>
    <property type="match status" value="1"/>
</dbReference>
<dbReference type="InterPro" id="IPR050445">
    <property type="entry name" value="Bact_polysacc_biosynth/exp"/>
</dbReference>
<evidence type="ECO:0000256" key="10">
    <source>
        <dbReference type="ARBA" id="ARBA00023169"/>
    </source>
</evidence>
<comment type="pathway">
    <text evidence="2">Capsule biogenesis; capsule polysaccharide biosynthesis.</text>
</comment>
<evidence type="ECO:0000256" key="6">
    <source>
        <dbReference type="ARBA" id="ARBA00022692"/>
    </source>
</evidence>
<comment type="function">
    <text evidence="11">Required for CpsD phosphorylation. Involved in the regulation of capsular polysaccharide biosynthesis. May be part of a complex that directs the coordinated polymerization and export to the cell surface of the capsular polysaccharide.</text>
</comment>
<name>A0A0D1JDK1_9LACO</name>
<evidence type="ECO:0000256" key="7">
    <source>
        <dbReference type="ARBA" id="ARBA00022903"/>
    </source>
</evidence>
<dbReference type="EMBL" id="JWHU01000034">
    <property type="protein sequence ID" value="KIU19573.1"/>
    <property type="molecule type" value="Genomic_DNA"/>
</dbReference>
<evidence type="ECO:0000256" key="8">
    <source>
        <dbReference type="ARBA" id="ARBA00022989"/>
    </source>
</evidence>
<evidence type="ECO:0000256" key="9">
    <source>
        <dbReference type="ARBA" id="ARBA00023136"/>
    </source>
</evidence>
<feature type="transmembrane region" description="Helical" evidence="12">
    <location>
        <begin position="217"/>
        <end position="236"/>
    </location>
</feature>
<dbReference type="RefSeq" id="WP_043711780.1">
    <property type="nucleotide sequence ID" value="NZ_JALOCT010000001.1"/>
</dbReference>
<keyword evidence="9 12" id="KW-0472">Membrane</keyword>
<dbReference type="PATRIC" id="fig|137591.25.peg.1560"/>
<keyword evidence="5" id="KW-1003">Cell membrane</keyword>
<keyword evidence="7" id="KW-0972">Capsule biogenesis/degradation</keyword>
<keyword evidence="15" id="KW-1185">Reference proteome</keyword>
<dbReference type="InterPro" id="IPR003856">
    <property type="entry name" value="LPS_length_determ_N"/>
</dbReference>
<evidence type="ECO:0000259" key="13">
    <source>
        <dbReference type="Pfam" id="PF02706"/>
    </source>
</evidence>
<organism evidence="14 15">
    <name type="scientific">Weissella cibaria</name>
    <dbReference type="NCBI Taxonomy" id="137591"/>
    <lineage>
        <taxon>Bacteria</taxon>
        <taxon>Bacillati</taxon>
        <taxon>Bacillota</taxon>
        <taxon>Bacilli</taxon>
        <taxon>Lactobacillales</taxon>
        <taxon>Lactobacillaceae</taxon>
        <taxon>Weissella</taxon>
    </lineage>
</organism>
<evidence type="ECO:0000256" key="5">
    <source>
        <dbReference type="ARBA" id="ARBA00022475"/>
    </source>
</evidence>
<reference evidence="14" key="1">
    <citation type="journal article" date="2015" name="Microbiology (Mosc.)">
        <title>Genomics of the Weissella cibaria species with an examination of its metabolic traits.</title>
        <authorList>
            <person name="Lynch K.M."/>
            <person name="Lucid A."/>
            <person name="Arendt E.K."/>
            <person name="Sleator R.D."/>
            <person name="Lucey B."/>
            <person name="Coffey A."/>
        </authorList>
    </citation>
    <scope>NUCLEOTIDE SEQUENCE [LARGE SCALE GENOMIC DNA]</scope>
    <source>
        <strain evidence="14">MG1</strain>
    </source>
</reference>
<sequence>MDNIIDVGRLGQIIKRNVLLMTLLGIAAGGIAYGIATHVMQPQYRATVALLVNRKTTSGQQGVQLGDQQADVQLIQTYKDILTRPIILNDAIKRLELPTKVEKVPRLPAKHMTDAFGQTVEITAAQPAQYKWRASKYVDSHLTSKQLVRMVNVSSLTNSQVFSINVDASNPTAARDIANAIADTFQAKILDIMAVSNVSIFSRATRPTEPAAPNKQLMVLVGLVAGVGLGLVIGVIRELTDRTIKTETFMTDELGLTNLGTITGIGRLKERRVMLNEQGVSRIKQRI</sequence>
<evidence type="ECO:0000256" key="1">
    <source>
        <dbReference type="ARBA" id="ARBA00004651"/>
    </source>
</evidence>
<dbReference type="GO" id="GO:0000271">
    <property type="term" value="P:polysaccharide biosynthetic process"/>
    <property type="evidence" value="ECO:0007669"/>
    <property type="project" value="UniProtKB-KW"/>
</dbReference>
<dbReference type="STRING" id="137591.AO080_08905"/>
<evidence type="ECO:0000256" key="2">
    <source>
        <dbReference type="ARBA" id="ARBA00005132"/>
    </source>
</evidence>
<comment type="subcellular location">
    <subcellularLocation>
        <location evidence="1">Cell membrane</location>
        <topology evidence="1">Multi-pass membrane protein</topology>
    </subcellularLocation>
</comment>
<accession>A0A0D1JDK1</accession>